<organism evidence="2 3">
    <name type="scientific">Acropora cervicornis</name>
    <name type="common">Staghorn coral</name>
    <dbReference type="NCBI Taxonomy" id="6130"/>
    <lineage>
        <taxon>Eukaryota</taxon>
        <taxon>Metazoa</taxon>
        <taxon>Cnidaria</taxon>
        <taxon>Anthozoa</taxon>
        <taxon>Hexacorallia</taxon>
        <taxon>Scleractinia</taxon>
        <taxon>Astrocoeniina</taxon>
        <taxon>Acroporidae</taxon>
        <taxon>Acropora</taxon>
    </lineage>
</organism>
<feature type="domain" description="GIY-YIG" evidence="1">
    <location>
        <begin position="57"/>
        <end position="147"/>
    </location>
</feature>
<name>A0AAD9QLF0_ACRCE</name>
<dbReference type="PANTHER" id="PTHR35133">
    <property type="entry name" value="PROTEIN EFFECTOR OF TRANSCRIPTION 2-RELATED"/>
    <property type="match status" value="1"/>
</dbReference>
<reference evidence="2" key="2">
    <citation type="journal article" date="2023" name="Science">
        <title>Genomic signatures of disease resistance in endangered staghorn corals.</title>
        <authorList>
            <person name="Vollmer S.V."/>
            <person name="Selwyn J.D."/>
            <person name="Despard B.A."/>
            <person name="Roesel C.L."/>
        </authorList>
    </citation>
    <scope>NUCLEOTIDE SEQUENCE</scope>
    <source>
        <strain evidence="2">K2</strain>
    </source>
</reference>
<evidence type="ECO:0000313" key="3">
    <source>
        <dbReference type="Proteomes" id="UP001249851"/>
    </source>
</evidence>
<dbReference type="Pfam" id="PF19239">
    <property type="entry name" value="GIY_YIG_domain"/>
    <property type="match status" value="1"/>
</dbReference>
<sequence length="158" mass="18112">MPRQKTRREDGRPRKKGWSDWSKAIVPLPFDGVKNRAPGNYGYIVRDIERAFPYKARKCGIYEWKVEKPGGRSAVVYIGSTCRGKPGSLRDRINEYCNDGSHKSELINDVLRRGCSLSVRVKTSSSSENVEELEKALLDRYDYAWNKDRNGDIRGILN</sequence>
<dbReference type="GO" id="GO:0006355">
    <property type="term" value="P:regulation of DNA-templated transcription"/>
    <property type="evidence" value="ECO:0007669"/>
    <property type="project" value="InterPro"/>
</dbReference>
<protein>
    <recommendedName>
        <fullName evidence="1">GIY-YIG domain-containing protein</fullName>
    </recommendedName>
</protein>
<reference evidence="2" key="1">
    <citation type="journal article" date="2023" name="G3 (Bethesda)">
        <title>Whole genome assembly and annotation of the endangered Caribbean coral Acropora cervicornis.</title>
        <authorList>
            <person name="Selwyn J.D."/>
            <person name="Vollmer S.V."/>
        </authorList>
    </citation>
    <scope>NUCLEOTIDE SEQUENCE</scope>
    <source>
        <strain evidence="2">K2</strain>
    </source>
</reference>
<accession>A0AAD9QLF0</accession>
<evidence type="ECO:0000259" key="1">
    <source>
        <dbReference type="PROSITE" id="PS50164"/>
    </source>
</evidence>
<dbReference type="InterPro" id="IPR038909">
    <property type="entry name" value="Effector_transcript"/>
</dbReference>
<dbReference type="PROSITE" id="PS50164">
    <property type="entry name" value="GIY_YIG"/>
    <property type="match status" value="1"/>
</dbReference>
<proteinExistence type="predicted"/>
<dbReference type="PANTHER" id="PTHR35133:SF1">
    <property type="entry name" value="PROTEIN EFFECTOR OF TRANSCRIPTION 2-RELATED"/>
    <property type="match status" value="1"/>
</dbReference>
<keyword evidence="3" id="KW-1185">Reference proteome</keyword>
<comment type="caution">
    <text evidence="2">The sequence shown here is derived from an EMBL/GenBank/DDBJ whole genome shotgun (WGS) entry which is preliminary data.</text>
</comment>
<dbReference type="EMBL" id="JARQWQ010000025">
    <property type="protein sequence ID" value="KAK2563460.1"/>
    <property type="molecule type" value="Genomic_DNA"/>
</dbReference>
<dbReference type="Proteomes" id="UP001249851">
    <property type="component" value="Unassembled WGS sequence"/>
</dbReference>
<dbReference type="GO" id="GO:0003677">
    <property type="term" value="F:DNA binding"/>
    <property type="evidence" value="ECO:0007669"/>
    <property type="project" value="InterPro"/>
</dbReference>
<dbReference type="InterPro" id="IPR000305">
    <property type="entry name" value="GIY-YIG_endonuc"/>
</dbReference>
<gene>
    <name evidence="2" type="ORF">P5673_013169</name>
</gene>
<dbReference type="AlphaFoldDB" id="A0AAD9QLF0"/>
<evidence type="ECO:0000313" key="2">
    <source>
        <dbReference type="EMBL" id="KAK2563460.1"/>
    </source>
</evidence>